<keyword evidence="2 4" id="KW-0238">DNA-binding</keyword>
<reference evidence="7" key="1">
    <citation type="submission" date="2023-07" db="EMBL/GenBank/DDBJ databases">
        <title>Conexibacter stalactiti sp. nov., isolated from stalactites in a lava cave and emended description of the genus Conexibacter.</title>
        <authorList>
            <person name="Lee S.D."/>
        </authorList>
    </citation>
    <scope>NUCLEOTIDE SEQUENCE [LARGE SCALE GENOMIC DNA]</scope>
    <source>
        <strain evidence="7">KCTC 39840</strain>
    </source>
</reference>
<dbReference type="InterPro" id="IPR001647">
    <property type="entry name" value="HTH_TetR"/>
</dbReference>
<protein>
    <submittedName>
        <fullName evidence="6">WHG domain-containing protein</fullName>
    </submittedName>
</protein>
<evidence type="ECO:0000256" key="1">
    <source>
        <dbReference type="ARBA" id="ARBA00023015"/>
    </source>
</evidence>
<dbReference type="EMBL" id="JAWSTH010000001">
    <property type="protein sequence ID" value="MDW5592703.1"/>
    <property type="molecule type" value="Genomic_DNA"/>
</dbReference>
<dbReference type="SUPFAM" id="SSF48498">
    <property type="entry name" value="Tetracyclin repressor-like, C-terminal domain"/>
    <property type="match status" value="1"/>
</dbReference>
<keyword evidence="1" id="KW-0805">Transcription regulation</keyword>
<reference evidence="6 7" key="2">
    <citation type="submission" date="2023-10" db="EMBL/GenBank/DDBJ databases">
        <authorList>
            <person name="Han X.F."/>
        </authorList>
    </citation>
    <scope>NUCLEOTIDE SEQUENCE [LARGE SCALE GENOMIC DNA]</scope>
    <source>
        <strain evidence="6 7">KCTC 39840</strain>
    </source>
</reference>
<evidence type="ECO:0000313" key="7">
    <source>
        <dbReference type="Proteomes" id="UP001284601"/>
    </source>
</evidence>
<evidence type="ECO:0000256" key="2">
    <source>
        <dbReference type="ARBA" id="ARBA00023125"/>
    </source>
</evidence>
<dbReference type="InterPro" id="IPR050109">
    <property type="entry name" value="HTH-type_TetR-like_transc_reg"/>
</dbReference>
<accession>A0ABU4HHA6</accession>
<dbReference type="Gene3D" id="1.10.357.10">
    <property type="entry name" value="Tetracycline Repressor, domain 2"/>
    <property type="match status" value="1"/>
</dbReference>
<keyword evidence="7" id="KW-1185">Reference proteome</keyword>
<dbReference type="PROSITE" id="PS50977">
    <property type="entry name" value="HTH_TETR_2"/>
    <property type="match status" value="1"/>
</dbReference>
<feature type="domain" description="HTH tetR-type" evidence="5">
    <location>
        <begin position="5"/>
        <end position="65"/>
    </location>
</feature>
<dbReference type="PANTHER" id="PTHR30055">
    <property type="entry name" value="HTH-TYPE TRANSCRIPTIONAL REGULATOR RUTR"/>
    <property type="match status" value="1"/>
</dbReference>
<comment type="caution">
    <text evidence="6">The sequence shown here is derived from an EMBL/GenBank/DDBJ whole genome shotgun (WGS) entry which is preliminary data.</text>
</comment>
<dbReference type="Gene3D" id="1.10.10.60">
    <property type="entry name" value="Homeodomain-like"/>
    <property type="match status" value="1"/>
</dbReference>
<dbReference type="RefSeq" id="WP_318594962.1">
    <property type="nucleotide sequence ID" value="NZ_JAWSTH010000001.1"/>
</dbReference>
<organism evidence="6 7">
    <name type="scientific">Conexibacter stalactiti</name>
    <dbReference type="NCBI Taxonomy" id="1940611"/>
    <lineage>
        <taxon>Bacteria</taxon>
        <taxon>Bacillati</taxon>
        <taxon>Actinomycetota</taxon>
        <taxon>Thermoleophilia</taxon>
        <taxon>Solirubrobacterales</taxon>
        <taxon>Conexibacteraceae</taxon>
        <taxon>Conexibacter</taxon>
    </lineage>
</organism>
<dbReference type="InterPro" id="IPR025996">
    <property type="entry name" value="MT1864/Rv1816-like_C"/>
</dbReference>
<dbReference type="Pfam" id="PF00440">
    <property type="entry name" value="TetR_N"/>
    <property type="match status" value="1"/>
</dbReference>
<dbReference type="Pfam" id="PF13305">
    <property type="entry name" value="TetR_C_33"/>
    <property type="match status" value="1"/>
</dbReference>
<keyword evidence="3" id="KW-0804">Transcription</keyword>
<dbReference type="PANTHER" id="PTHR30055:SF239">
    <property type="entry name" value="TRANSCRIPTIONAL REGULATORY PROTEIN"/>
    <property type="match status" value="1"/>
</dbReference>
<proteinExistence type="predicted"/>
<evidence type="ECO:0000256" key="3">
    <source>
        <dbReference type="ARBA" id="ARBA00023163"/>
    </source>
</evidence>
<feature type="DNA-binding region" description="H-T-H motif" evidence="4">
    <location>
        <begin position="28"/>
        <end position="47"/>
    </location>
</feature>
<evidence type="ECO:0000259" key="5">
    <source>
        <dbReference type="PROSITE" id="PS50977"/>
    </source>
</evidence>
<sequence>MQELSPRAREIVEVARELLEREGPEGLSMRRIAAQLGIRAPSLYEHVADKRALENAIISQAFFEQGEMTAAAAAHARVSGEDPINAIGVAYRGYALEHPHVYRLMTDHGLDRAALVEGSEQFAGEALRQAVGGDLTLARVLWAFAHGMIMLELNDRFAEGSDADQLWTAGLTALRASADAKTGRGEPSSAG</sequence>
<evidence type="ECO:0000313" key="6">
    <source>
        <dbReference type="EMBL" id="MDW5592703.1"/>
    </source>
</evidence>
<dbReference type="Proteomes" id="UP001284601">
    <property type="component" value="Unassembled WGS sequence"/>
</dbReference>
<gene>
    <name evidence="6" type="ORF">R7226_00040</name>
</gene>
<name>A0ABU4HHA6_9ACTN</name>
<dbReference type="SUPFAM" id="SSF46689">
    <property type="entry name" value="Homeodomain-like"/>
    <property type="match status" value="1"/>
</dbReference>
<dbReference type="InterPro" id="IPR009057">
    <property type="entry name" value="Homeodomain-like_sf"/>
</dbReference>
<dbReference type="InterPro" id="IPR036271">
    <property type="entry name" value="Tet_transcr_reg_TetR-rel_C_sf"/>
</dbReference>
<evidence type="ECO:0000256" key="4">
    <source>
        <dbReference type="PROSITE-ProRule" id="PRU00335"/>
    </source>
</evidence>